<feature type="compositionally biased region" description="Acidic residues" evidence="3">
    <location>
        <begin position="417"/>
        <end position="429"/>
    </location>
</feature>
<accession>A0A927LAP3</accession>
<dbReference type="InterPro" id="IPR050923">
    <property type="entry name" value="Cell_Proc_Reg/RNA_Proc"/>
</dbReference>
<evidence type="ECO:0000256" key="1">
    <source>
        <dbReference type="ARBA" id="ARBA00022553"/>
    </source>
</evidence>
<dbReference type="Pfam" id="PF01580">
    <property type="entry name" value="FtsK_SpoIIIE"/>
    <property type="match status" value="1"/>
</dbReference>
<dbReference type="CDD" id="cd00060">
    <property type="entry name" value="FHA"/>
    <property type="match status" value="1"/>
</dbReference>
<feature type="region of interest" description="Disordered" evidence="3">
    <location>
        <begin position="779"/>
        <end position="896"/>
    </location>
</feature>
<feature type="region of interest" description="Disordered" evidence="3">
    <location>
        <begin position="602"/>
        <end position="661"/>
    </location>
</feature>
<dbReference type="GeneID" id="79933263"/>
<evidence type="ECO:0000259" key="5">
    <source>
        <dbReference type="PROSITE" id="PS50901"/>
    </source>
</evidence>
<feature type="compositionally biased region" description="Basic and acidic residues" evidence="3">
    <location>
        <begin position="880"/>
        <end position="889"/>
    </location>
</feature>
<dbReference type="InterPro" id="IPR002543">
    <property type="entry name" value="FtsK_dom"/>
</dbReference>
<sequence>MQIRLTVVDPLGPPSEPRGRATACDVLVTAPAGTALAAVASGLASAVGEGGAERLERSRETGGGQVVLYAGAERLDAQRCTLGEPPLIDGAVLSLSAPSEPGPEVDEAAAQLHVVAGPDAGGVHLLHGGKIHIGRSADADVPLDDPDVSRLHCAVTLSADGRVSVVDLGSTNGTTLDGTRVGDRPVRLAPGALLRIGESALRLASSSGARGVATTPDGEGHVRVATGGAAAAADDSGAGPGAGSGGGSPTGAGAPGAEAAGHGRAERRTVPGQGGVPGIERTTDVERTTGSAGSGAAGGTGRGDAPGAGRGAVRAGAGEGGGGAFEAEAHGRPRDGHEPFAGDMRGAGDLRGARAGDDGRSGDDGFGSGGEPPESGTRKGTPLRGTDVPRGLRKRGGFGAWARRLTGGRTQPGTEYDPYEYDTEDDEDERGALASVLPAARERLPETWPDPAALLLTALGPGARLWERGPGHPEALTVRLGTTDRAAPDGSGLLPAVPVTTGLREVGALGLAGPRPRLMGLTRAVVAQLAALHSPDTLELVLISADRARSTEERAGDWSWLGWLPHLRPAHGQDCRLLLAYDREQTTARLDELLRRLEDHAADTAGHAPGSTPGAGGGRTTGGRTTPGATGPADRGTGAAEGGTGRRSARRPSWAREDGPAGAGYAGPYTVVIVDGDPGGADVREAVVRLAQEGPVAGIHVVCLAETESASPASPVTETYTAACEVSPAFRACGAVALLSGDVATALRLLRVTSAGSGAVSGAGATGAASAASAMDRASTAGGARSGRTATGPASGGVGGRPGAAHGGAAGRGGDAGRPSQESVDHARGTASDAAPGRPRPDHTERPGRPDRARGSAQADPAVVSRTHTALDLSGGVRSGADERTHPGTRDIPSLDAREAPGLLNHGTVATLDAVSAAWAERFARALAPLRTDGVAGDRQARVSAPLPQSARLLDELGLARATPASLMARWADAGDDTTALGGRAWAVLGAGPRGPVSVDLVAEGPHLLIEGPAGSGRTELLRAVAASLAAAERPDRLGMVLVDGRDGGAGGGAGGGRAGEGLGVCTDLPHVGTHLTANDPVRMREFAQSLIAELKRRYELLGGLGFMEWHTRREVSGRIVPQRSATSATAGAGPAKSAAPGAGSSGAGASGPGSAQAASAGAADLDSSSSSTLRLRPGRRTTEDGRGGSGKSFATELPRLIVIVDDLDALLSPPLGSTGRPAAGSVVRALEAVAREGERLGVHLVATTGGGGPKGESELGRAAGGRVVLSAPVPGPDEPAPGRGELRGEGGRTTAFQAGRVTGRIPRTATLRPTVVPLDWTRMGDPPARRPVRELGNGPTDLALLASALDRAAREVSAPAVPSLL</sequence>
<dbReference type="Gene3D" id="3.40.50.300">
    <property type="entry name" value="P-loop containing nucleotide triphosphate hydrolases"/>
    <property type="match status" value="2"/>
</dbReference>
<feature type="domain" description="FHA" evidence="4">
    <location>
        <begin position="131"/>
        <end position="181"/>
    </location>
</feature>
<gene>
    <name evidence="6" type="ORF">IHE70_37755</name>
</gene>
<comment type="caution">
    <text evidence="6">The sequence shown here is derived from an EMBL/GenBank/DDBJ whole genome shotgun (WGS) entry which is preliminary data.</text>
</comment>
<dbReference type="Proteomes" id="UP000661025">
    <property type="component" value="Unassembled WGS sequence"/>
</dbReference>
<dbReference type="SUPFAM" id="SSF52540">
    <property type="entry name" value="P-loop containing nucleoside triphosphate hydrolases"/>
    <property type="match status" value="1"/>
</dbReference>
<dbReference type="PROSITE" id="PS50901">
    <property type="entry name" value="FTSK"/>
    <property type="match status" value="1"/>
</dbReference>
<evidence type="ECO:0000313" key="7">
    <source>
        <dbReference type="Proteomes" id="UP000661025"/>
    </source>
</evidence>
<dbReference type="InterPro" id="IPR003593">
    <property type="entry name" value="AAA+_ATPase"/>
</dbReference>
<feature type="region of interest" description="Disordered" evidence="3">
    <location>
        <begin position="1119"/>
        <end position="1193"/>
    </location>
</feature>
<feature type="domain" description="FtsK" evidence="5">
    <location>
        <begin position="994"/>
        <end position="1279"/>
    </location>
</feature>
<keyword evidence="1" id="KW-0597">Phosphoprotein</keyword>
<feature type="compositionally biased region" description="Basic and acidic residues" evidence="3">
    <location>
        <begin position="839"/>
        <end position="854"/>
    </location>
</feature>
<dbReference type="PANTHER" id="PTHR23308">
    <property type="entry name" value="NUCLEAR INHIBITOR OF PROTEIN PHOSPHATASE-1"/>
    <property type="match status" value="1"/>
</dbReference>
<dbReference type="GO" id="GO:0005524">
    <property type="term" value="F:ATP binding"/>
    <property type="evidence" value="ECO:0007669"/>
    <property type="project" value="UniProtKB-UniRule"/>
</dbReference>
<keyword evidence="2" id="KW-0067">ATP-binding</keyword>
<dbReference type="EMBL" id="JACYXT010000021">
    <property type="protein sequence ID" value="MBD9728827.1"/>
    <property type="molecule type" value="Genomic_DNA"/>
</dbReference>
<evidence type="ECO:0000313" key="6">
    <source>
        <dbReference type="EMBL" id="MBD9728827.1"/>
    </source>
</evidence>
<dbReference type="InterPro" id="IPR027417">
    <property type="entry name" value="P-loop_NTPase"/>
</dbReference>
<feature type="compositionally biased region" description="Low complexity" evidence="3">
    <location>
        <begin position="622"/>
        <end position="638"/>
    </location>
</feature>
<dbReference type="Gene3D" id="2.60.200.20">
    <property type="match status" value="1"/>
</dbReference>
<evidence type="ECO:0000256" key="3">
    <source>
        <dbReference type="SAM" id="MobiDB-lite"/>
    </source>
</evidence>
<feature type="region of interest" description="Disordered" evidence="3">
    <location>
        <begin position="1272"/>
        <end position="1291"/>
    </location>
</feature>
<proteinExistence type="predicted"/>
<name>A0A927LAP3_9ACTN</name>
<reference evidence="6" key="1">
    <citation type="submission" date="2020-09" db="EMBL/GenBank/DDBJ databases">
        <title>Streptomyces canutascabiei sp. nov., which causes potato common scab and is distributed across the world.</title>
        <authorList>
            <person name="Nguyen H.P."/>
            <person name="Weisberg A.J."/>
            <person name="Chang J.H."/>
            <person name="Clarke C.R."/>
        </authorList>
    </citation>
    <scope>NUCLEOTIDE SEQUENCE</scope>
    <source>
        <strain evidence="6">ID-01-6.2a</strain>
    </source>
</reference>
<evidence type="ECO:0000259" key="4">
    <source>
        <dbReference type="PROSITE" id="PS50006"/>
    </source>
</evidence>
<dbReference type="RefSeq" id="WP_192365118.1">
    <property type="nucleotide sequence ID" value="NZ_CP119182.1"/>
</dbReference>
<dbReference type="SMART" id="SM00240">
    <property type="entry name" value="FHA"/>
    <property type="match status" value="1"/>
</dbReference>
<dbReference type="PROSITE" id="PS50006">
    <property type="entry name" value="FHA_DOMAIN"/>
    <property type="match status" value="1"/>
</dbReference>
<dbReference type="SMART" id="SM00382">
    <property type="entry name" value="AAA"/>
    <property type="match status" value="1"/>
</dbReference>
<feature type="compositionally biased region" description="Low complexity" evidence="3">
    <location>
        <begin position="228"/>
        <end position="237"/>
    </location>
</feature>
<feature type="region of interest" description="Disordered" evidence="3">
    <location>
        <begin position="228"/>
        <end position="429"/>
    </location>
</feature>
<dbReference type="InterPro" id="IPR008984">
    <property type="entry name" value="SMAD_FHA_dom_sf"/>
</dbReference>
<protein>
    <submittedName>
        <fullName evidence="6">FHA domain-containing protein</fullName>
    </submittedName>
</protein>
<evidence type="ECO:0000256" key="2">
    <source>
        <dbReference type="PROSITE-ProRule" id="PRU00289"/>
    </source>
</evidence>
<keyword evidence="2" id="KW-0547">Nucleotide-binding</keyword>
<feature type="compositionally biased region" description="Gly residues" evidence="3">
    <location>
        <begin position="238"/>
        <end position="254"/>
    </location>
</feature>
<feature type="compositionally biased region" description="Low complexity" evidence="3">
    <location>
        <begin position="779"/>
        <end position="793"/>
    </location>
</feature>
<feature type="compositionally biased region" description="Gly residues" evidence="3">
    <location>
        <begin position="794"/>
        <end position="816"/>
    </location>
</feature>
<dbReference type="InterPro" id="IPR000253">
    <property type="entry name" value="FHA_dom"/>
</dbReference>
<feature type="binding site" evidence="2">
    <location>
        <begin position="1012"/>
        <end position="1019"/>
    </location>
    <ligand>
        <name>ATP</name>
        <dbReference type="ChEBI" id="CHEBI:30616"/>
    </ligand>
</feature>
<feature type="compositionally biased region" description="Gly residues" evidence="3">
    <location>
        <begin position="292"/>
        <end position="310"/>
    </location>
</feature>
<dbReference type="SUPFAM" id="SSF49879">
    <property type="entry name" value="SMAD/FHA domain"/>
    <property type="match status" value="1"/>
</dbReference>
<feature type="compositionally biased region" description="Basic and acidic residues" evidence="3">
    <location>
        <begin position="327"/>
        <end position="363"/>
    </location>
</feature>
<dbReference type="GO" id="GO:0003677">
    <property type="term" value="F:DNA binding"/>
    <property type="evidence" value="ECO:0007669"/>
    <property type="project" value="InterPro"/>
</dbReference>
<feature type="compositionally biased region" description="Low complexity" evidence="3">
    <location>
        <begin position="1153"/>
        <end position="1173"/>
    </location>
</feature>
<dbReference type="Pfam" id="PF00498">
    <property type="entry name" value="FHA"/>
    <property type="match status" value="1"/>
</dbReference>
<organism evidence="6 7">
    <name type="scientific">Streptomyces caniscabiei</name>
    <dbReference type="NCBI Taxonomy" id="2746961"/>
    <lineage>
        <taxon>Bacteria</taxon>
        <taxon>Bacillati</taxon>
        <taxon>Actinomycetota</taxon>
        <taxon>Actinomycetes</taxon>
        <taxon>Kitasatosporales</taxon>
        <taxon>Streptomycetaceae</taxon>
        <taxon>Streptomyces</taxon>
    </lineage>
</organism>
<feature type="compositionally biased region" description="Low complexity" evidence="3">
    <location>
        <begin position="1125"/>
        <end position="1143"/>
    </location>
</feature>